<dbReference type="GO" id="GO:0016020">
    <property type="term" value="C:membrane"/>
    <property type="evidence" value="ECO:0007669"/>
    <property type="project" value="UniProtKB-SubCell"/>
</dbReference>
<keyword evidence="6" id="KW-0769">Symport</keyword>
<keyword evidence="8 11" id="KW-0472">Membrane</keyword>
<feature type="transmembrane region" description="Helical" evidence="11">
    <location>
        <begin position="134"/>
        <end position="152"/>
    </location>
</feature>
<feature type="transmembrane region" description="Helical" evidence="11">
    <location>
        <begin position="605"/>
        <end position="627"/>
    </location>
</feature>
<feature type="transmembrane region" description="Helical" evidence="11">
    <location>
        <begin position="1049"/>
        <end position="1079"/>
    </location>
</feature>
<keyword evidence="5 11" id="KW-0812">Transmembrane</keyword>
<dbReference type="NCBIfam" id="TIGR00879">
    <property type="entry name" value="SP"/>
    <property type="match status" value="2"/>
</dbReference>
<gene>
    <name evidence="13" type="ORF">HU200_006803</name>
</gene>
<feature type="transmembrane region" description="Helical" evidence="11">
    <location>
        <begin position="378"/>
        <end position="402"/>
    </location>
</feature>
<feature type="transmembrane region" description="Helical" evidence="11">
    <location>
        <begin position="778"/>
        <end position="800"/>
    </location>
</feature>
<feature type="domain" description="Major facilitator superfamily (MFS) profile" evidence="12">
    <location>
        <begin position="523"/>
        <end position="1017"/>
    </location>
</feature>
<feature type="transmembrane region" description="Helical" evidence="11">
    <location>
        <begin position="1360"/>
        <end position="1384"/>
    </location>
</feature>
<feature type="transmembrane region" description="Helical" evidence="11">
    <location>
        <begin position="63"/>
        <end position="93"/>
    </location>
</feature>
<feature type="transmembrane region" description="Helical" evidence="11">
    <location>
        <begin position="1460"/>
        <end position="1482"/>
    </location>
</feature>
<dbReference type="InterPro" id="IPR005828">
    <property type="entry name" value="MFS_sugar_transport-like"/>
</dbReference>
<accession>A0A835FQU2</accession>
<proteinExistence type="inferred from homology"/>
<keyword evidence="9" id="KW-0175">Coiled coil</keyword>
<feature type="transmembrane region" description="Helical" evidence="11">
    <location>
        <begin position="1148"/>
        <end position="1165"/>
    </location>
</feature>
<feature type="transmembrane region" description="Helical" evidence="11">
    <location>
        <begin position="1120"/>
        <end position="1142"/>
    </location>
</feature>
<feature type="transmembrane region" description="Helical" evidence="11">
    <location>
        <begin position="479"/>
        <end position="500"/>
    </location>
</feature>
<feature type="transmembrane region" description="Helical" evidence="11">
    <location>
        <begin position="920"/>
        <end position="944"/>
    </location>
</feature>
<evidence type="ECO:0000313" key="14">
    <source>
        <dbReference type="Proteomes" id="UP000636709"/>
    </source>
</evidence>
<feature type="transmembrane region" description="Helical" evidence="11">
    <location>
        <begin position="1177"/>
        <end position="1194"/>
    </location>
</feature>
<feature type="transmembrane region" description="Helical" evidence="11">
    <location>
        <begin position="414"/>
        <end position="438"/>
    </location>
</feature>
<evidence type="ECO:0000313" key="13">
    <source>
        <dbReference type="EMBL" id="KAF8769289.1"/>
    </source>
</evidence>
<evidence type="ECO:0000256" key="10">
    <source>
        <dbReference type="SAM" id="MobiDB-lite"/>
    </source>
</evidence>
<feature type="domain" description="Major facilitator superfamily (MFS) profile" evidence="12">
    <location>
        <begin position="1053"/>
        <end position="1486"/>
    </location>
</feature>
<sequence>MMLPSAELPATSGGGGANGLPTLPDFMGRKSKYVRMNDVLPSEQEGEDDGGVRVRERQSSRRYVFACSVFASLNSVLLGYDVGVMSGCILFIQRDLHISEVQQEVLVGCLSFISLLGSLAGGRTSDAVGRKWTIGLAAVVFQAGAAVMTFAPSFRVLMIGRLLAGIGIGFGVMIAPVYIAEISPAAFRGSFTSFPEIFINLGILLGYISNYAFSGLPDHINWRVMLAVGILPSVSIAFALLVIPESPRWLVMQNRADEARAVLLKVTDSEDEAKERLAEIEAAAAATNAGKYGDKTVWQELSRPSPVIARMLVTGLGIQCFQQITGIDALVYYSPTIFRDAGITTESQLLAATVAVGFFKTAFIALAIVLIDRVGRKPLLYVSTIGMTVCLVVLSAALFLLAHGQVSRGVGIAIAILTVCGDVAFFSVGIGPICWVVSSEIFPLRLRAQAAALGAVANRVTSGAVAMSFLSICRAISVAGAFSAFAAISALSVVFVHRFVPETSGKTLEQIKSLFGGGGDGEVVDLVSVGNLQSSDMDDELYNDQSFGMCPDIGVMSGCIIFIEKDLHISEVQQELLVGCLTFISLLGCLAAGRTSDAIGRKWTIGLAAAVFQAGAAVMTFAPSFAMLMAGRLLAGIGIGFAVMVAPVYISEISPAMTRGSFASFPEIFGSLGILLGYVSDLVFAGLPDGVNWRVMLGAGILPSISIVFVLMVIPESPRWLVMQGRVYDARTVLLKITDSEEEAQLRLAEIEDAARVSASSEAVWRELLWPSPLIRRMLVTGLGIQFLQQITGIDALVYYSPTIFRDAGMATDTHLLGATVAVGFSKTVFIVVAIVLVDRVGRKPLLYVSTIGITACTGCAVSMSFLSACGALSVAGGRLGAVPWRSGTDEDHLFFTCPRIARFWSGVAPGATIASLNDILLALPLPAGQLLYTAALLLLWVIWKSRNRMVFDSIDQPLAAVIQAAQAPVISIATLRVARAFLPGFSEEGLSKLQVMGAEVAAGGGSLPGLLGRKNRYARMDDVLPPEPDDGGGVRVRGGGSSSSSRRYVVACSVFASLNHILLGYDVGVMSGCIIFIQKDLHITEVQQEVLVGCLSFISLLGSLAAGRTSDAIGRKWTIGLSAAVFQAGAAIMTFAPSFAALMAGRLLAGIGIGIGIMVAPVYISEISPARLRGTLASFPEIFISFGILLGYVSNLAFSGLPDHINWRVMLGAGILPSISIAFVLLVIPESPRWLVMQSRAGDARAVLSKVSDSDEEAEERLAEIEEAARATASDTAAWRELLRPSPVVRRMLITGLGVQFFQQATGIDALVYYSPTIFKDSGITTESQLLAATVAVGFSKVAFIVIAIVLVDHVGRKPLLYISTAGITACLAVLAASLSLLARGALPGAAAVGLAVVTVCGFVAFFSVGIGPINMVLSSEIYPLRLRAQAVAIGFALNRMASGAVAMSFLSICRAITVAGAFTAFAVVSAISVVFVHLFVPETSGKTLEQIESMFHGGGGGVVSAEVELGDGERLEHKRLVPRPSS</sequence>
<evidence type="ECO:0000256" key="9">
    <source>
        <dbReference type="SAM" id="Coils"/>
    </source>
</evidence>
<feature type="transmembrane region" description="Helical" evidence="11">
    <location>
        <begin position="576"/>
        <end position="593"/>
    </location>
</feature>
<evidence type="ECO:0000256" key="4">
    <source>
        <dbReference type="ARBA" id="ARBA00022597"/>
    </source>
</evidence>
<comment type="caution">
    <text evidence="13">The sequence shown here is derived from an EMBL/GenBank/DDBJ whole genome shotgun (WGS) entry which is preliminary data.</text>
</comment>
<dbReference type="PANTHER" id="PTHR48020:SF49">
    <property type="entry name" value="SUGAR TRANSPORTER"/>
    <property type="match status" value="1"/>
</dbReference>
<feature type="transmembrane region" description="Helical" evidence="11">
    <location>
        <begin position="1293"/>
        <end position="1315"/>
    </location>
</feature>
<dbReference type="GO" id="GO:0015293">
    <property type="term" value="F:symporter activity"/>
    <property type="evidence" value="ECO:0007669"/>
    <property type="project" value="UniProtKB-KW"/>
</dbReference>
<dbReference type="Pfam" id="PF00083">
    <property type="entry name" value="Sugar_tr"/>
    <property type="match status" value="3"/>
</dbReference>
<feature type="transmembrane region" description="Helical" evidence="11">
    <location>
        <begin position="1091"/>
        <end position="1108"/>
    </location>
</feature>
<keyword evidence="4" id="KW-0762">Sugar transport</keyword>
<dbReference type="InterPro" id="IPR050814">
    <property type="entry name" value="Myo-inositol_Transporter"/>
</dbReference>
<protein>
    <recommendedName>
        <fullName evidence="12">Major facilitator superfamily (MFS) profile domain-containing protein</fullName>
    </recommendedName>
</protein>
<feature type="transmembrane region" description="Helical" evidence="11">
    <location>
        <begin position="158"/>
        <end position="179"/>
    </location>
</feature>
<feature type="transmembrane region" description="Helical" evidence="11">
    <location>
        <begin position="845"/>
        <end position="867"/>
    </location>
</feature>
<dbReference type="InterPro" id="IPR036259">
    <property type="entry name" value="MFS_trans_sf"/>
</dbReference>
<evidence type="ECO:0000256" key="5">
    <source>
        <dbReference type="ARBA" id="ARBA00022692"/>
    </source>
</evidence>
<feature type="region of interest" description="Disordered" evidence="10">
    <location>
        <begin position="1"/>
        <end position="21"/>
    </location>
</feature>
<feature type="domain" description="Major facilitator superfamily (MFS) profile" evidence="12">
    <location>
        <begin position="67"/>
        <end position="504"/>
    </location>
</feature>
<feature type="transmembrane region" description="Helical" evidence="11">
    <location>
        <begin position="1432"/>
        <end position="1454"/>
    </location>
</feature>
<dbReference type="InterPro" id="IPR003663">
    <property type="entry name" value="Sugar/inositol_transpt"/>
</dbReference>
<dbReference type="OrthoDB" id="6339427at2759"/>
<keyword evidence="14" id="KW-1185">Reference proteome</keyword>
<keyword evidence="3" id="KW-0813">Transport</keyword>
<organism evidence="13 14">
    <name type="scientific">Digitaria exilis</name>
    <dbReference type="NCBI Taxonomy" id="1010633"/>
    <lineage>
        <taxon>Eukaryota</taxon>
        <taxon>Viridiplantae</taxon>
        <taxon>Streptophyta</taxon>
        <taxon>Embryophyta</taxon>
        <taxon>Tracheophyta</taxon>
        <taxon>Spermatophyta</taxon>
        <taxon>Magnoliopsida</taxon>
        <taxon>Liliopsida</taxon>
        <taxon>Poales</taxon>
        <taxon>Poaceae</taxon>
        <taxon>PACMAD clade</taxon>
        <taxon>Panicoideae</taxon>
        <taxon>Panicodae</taxon>
        <taxon>Paniceae</taxon>
        <taxon>Anthephorinae</taxon>
        <taxon>Digitaria</taxon>
    </lineage>
</organism>
<dbReference type="Proteomes" id="UP000636709">
    <property type="component" value="Unassembled WGS sequence"/>
</dbReference>
<dbReference type="PANTHER" id="PTHR48020">
    <property type="entry name" value="PROTON MYO-INOSITOL COTRANSPORTER"/>
    <property type="match status" value="1"/>
</dbReference>
<feature type="transmembrane region" description="Helical" evidence="11">
    <location>
        <begin position="693"/>
        <end position="714"/>
    </location>
</feature>
<comment type="similarity">
    <text evidence="2">Belongs to the major facilitator superfamily. Sugar transporter (TC 2.A.1.1) family.</text>
</comment>
<feature type="transmembrane region" description="Helical" evidence="11">
    <location>
        <begin position="1206"/>
        <end position="1229"/>
    </location>
</feature>
<evidence type="ECO:0000256" key="2">
    <source>
        <dbReference type="ARBA" id="ARBA00010992"/>
    </source>
</evidence>
<feature type="region of interest" description="Disordered" evidence="10">
    <location>
        <begin position="1025"/>
        <end position="1045"/>
    </location>
</feature>
<evidence type="ECO:0000259" key="12">
    <source>
        <dbReference type="PROSITE" id="PS50850"/>
    </source>
</evidence>
<dbReference type="SUPFAM" id="SSF103473">
    <property type="entry name" value="MFS general substrate transporter"/>
    <property type="match status" value="3"/>
</dbReference>
<feature type="transmembrane region" description="Helical" evidence="11">
    <location>
        <begin position="662"/>
        <end position="687"/>
    </location>
</feature>
<feature type="compositionally biased region" description="Gly residues" evidence="10">
    <location>
        <begin position="1032"/>
        <end position="1042"/>
    </location>
</feature>
<dbReference type="InterPro" id="IPR020846">
    <property type="entry name" value="MFS_dom"/>
</dbReference>
<feature type="transmembrane region" description="Helical" evidence="11">
    <location>
        <begin position="633"/>
        <end position="650"/>
    </location>
</feature>
<name>A0A835FQU2_9POAL</name>
<dbReference type="EMBL" id="JACEFO010000450">
    <property type="protein sequence ID" value="KAF8769289.1"/>
    <property type="molecule type" value="Genomic_DNA"/>
</dbReference>
<evidence type="ECO:0000256" key="7">
    <source>
        <dbReference type="ARBA" id="ARBA00022989"/>
    </source>
</evidence>
<evidence type="ECO:0000256" key="1">
    <source>
        <dbReference type="ARBA" id="ARBA00004141"/>
    </source>
</evidence>
<reference evidence="13" key="1">
    <citation type="submission" date="2020-07" db="EMBL/GenBank/DDBJ databases">
        <title>Genome sequence and genetic diversity analysis of an under-domesticated orphan crop, white fonio (Digitaria exilis).</title>
        <authorList>
            <person name="Bennetzen J.L."/>
            <person name="Chen S."/>
            <person name="Ma X."/>
            <person name="Wang X."/>
            <person name="Yssel A.E.J."/>
            <person name="Chaluvadi S.R."/>
            <person name="Johnson M."/>
            <person name="Gangashetty P."/>
            <person name="Hamidou F."/>
            <person name="Sanogo M.D."/>
            <person name="Zwaenepoel A."/>
            <person name="Wallace J."/>
            <person name="Van De Peer Y."/>
            <person name="Van Deynze A."/>
        </authorList>
    </citation>
    <scope>NUCLEOTIDE SEQUENCE</scope>
    <source>
        <tissue evidence="13">Leaves</tissue>
    </source>
</reference>
<feature type="transmembrane region" description="Helical" evidence="11">
    <location>
        <begin position="105"/>
        <end position="122"/>
    </location>
</feature>
<evidence type="ECO:0000256" key="6">
    <source>
        <dbReference type="ARBA" id="ARBA00022847"/>
    </source>
</evidence>
<feature type="transmembrane region" description="Helical" evidence="11">
    <location>
        <begin position="1331"/>
        <end position="1353"/>
    </location>
</feature>
<evidence type="ECO:0000256" key="8">
    <source>
        <dbReference type="ARBA" id="ARBA00023136"/>
    </source>
</evidence>
<keyword evidence="7 11" id="KW-1133">Transmembrane helix</keyword>
<dbReference type="PROSITE" id="PS00217">
    <property type="entry name" value="SUGAR_TRANSPORT_2"/>
    <property type="match status" value="3"/>
</dbReference>
<feature type="transmembrane region" description="Helical" evidence="11">
    <location>
        <begin position="191"/>
        <end position="208"/>
    </location>
</feature>
<feature type="transmembrane region" description="Helical" evidence="11">
    <location>
        <begin position="816"/>
        <end position="838"/>
    </location>
</feature>
<dbReference type="FunFam" id="1.20.1250.20:FF:000025">
    <property type="entry name" value="probable polyol transporter 4"/>
    <property type="match status" value="2"/>
</dbReference>
<dbReference type="InterPro" id="IPR005829">
    <property type="entry name" value="Sugar_transporter_CS"/>
</dbReference>
<feature type="transmembrane region" description="Helical" evidence="11">
    <location>
        <begin position="1390"/>
        <end position="1412"/>
    </location>
</feature>
<evidence type="ECO:0000256" key="3">
    <source>
        <dbReference type="ARBA" id="ARBA00022448"/>
    </source>
</evidence>
<evidence type="ECO:0000256" key="11">
    <source>
        <dbReference type="SAM" id="Phobius"/>
    </source>
</evidence>
<feature type="transmembrane region" description="Helical" evidence="11">
    <location>
        <begin position="220"/>
        <end position="243"/>
    </location>
</feature>
<dbReference type="PRINTS" id="PR00171">
    <property type="entry name" value="SUGRTRNSPORT"/>
</dbReference>
<dbReference type="PROSITE" id="PS50850">
    <property type="entry name" value="MFS"/>
    <property type="match status" value="3"/>
</dbReference>
<dbReference type="PROSITE" id="PS00216">
    <property type="entry name" value="SUGAR_TRANSPORT_1"/>
    <property type="match status" value="4"/>
</dbReference>
<comment type="subcellular location">
    <subcellularLocation>
        <location evidence="1">Membrane</location>
        <topology evidence="1">Multi-pass membrane protein</topology>
    </subcellularLocation>
</comment>
<dbReference type="Gene3D" id="1.20.1250.20">
    <property type="entry name" value="MFS general substrate transporter like domains"/>
    <property type="match status" value="3"/>
</dbReference>
<feature type="transmembrane region" description="Helical" evidence="11">
    <location>
        <begin position="349"/>
        <end position="372"/>
    </location>
</feature>
<feature type="coiled-coil region" evidence="9">
    <location>
        <begin position="1249"/>
        <end position="1276"/>
    </location>
</feature>